<dbReference type="Pfam" id="PF01225">
    <property type="entry name" value="Mur_ligase"/>
    <property type="match status" value="1"/>
</dbReference>
<organism evidence="18 19">
    <name type="scientific">Saccharopolyspora gregorii</name>
    <dbReference type="NCBI Taxonomy" id="33914"/>
    <lineage>
        <taxon>Bacteria</taxon>
        <taxon>Bacillati</taxon>
        <taxon>Actinomycetota</taxon>
        <taxon>Actinomycetes</taxon>
        <taxon>Pseudonocardiales</taxon>
        <taxon>Pseudonocardiaceae</taxon>
        <taxon>Saccharopolyspora</taxon>
    </lineage>
</organism>
<comment type="subcellular location">
    <subcellularLocation>
        <location evidence="11 12">Cytoplasm</location>
    </subcellularLocation>
</comment>
<evidence type="ECO:0000259" key="16">
    <source>
        <dbReference type="Pfam" id="PF02875"/>
    </source>
</evidence>
<evidence type="ECO:0000256" key="5">
    <source>
        <dbReference type="ARBA" id="ARBA00022741"/>
    </source>
</evidence>
<evidence type="ECO:0000259" key="15">
    <source>
        <dbReference type="Pfam" id="PF01225"/>
    </source>
</evidence>
<comment type="similarity">
    <text evidence="1">Belongs to the MurCDEF family. MurE subfamily.</text>
</comment>
<keyword evidence="9 11" id="KW-0131">Cell cycle</keyword>
<gene>
    <name evidence="11" type="primary">murF</name>
    <name evidence="18" type="ORF">GCM10020366_69940</name>
</gene>
<evidence type="ECO:0000256" key="13">
    <source>
        <dbReference type="RuleBase" id="RU004136"/>
    </source>
</evidence>
<feature type="domain" description="Mur ligase central" evidence="17">
    <location>
        <begin position="490"/>
        <end position="680"/>
    </location>
</feature>
<dbReference type="InterPro" id="IPR000713">
    <property type="entry name" value="Mur_ligase_N"/>
</dbReference>
<dbReference type="SUPFAM" id="SSF53623">
    <property type="entry name" value="MurD-like peptide ligases, catalytic domain"/>
    <property type="match status" value="2"/>
</dbReference>
<evidence type="ECO:0000256" key="1">
    <source>
        <dbReference type="ARBA" id="ARBA00005898"/>
    </source>
</evidence>
<dbReference type="Gene3D" id="3.40.1390.10">
    <property type="entry name" value="MurE/MurF, N-terminal domain"/>
    <property type="match status" value="1"/>
</dbReference>
<evidence type="ECO:0000256" key="2">
    <source>
        <dbReference type="ARBA" id="ARBA00022490"/>
    </source>
</evidence>
<keyword evidence="10 11" id="KW-0961">Cell wall biogenesis/degradation</keyword>
<evidence type="ECO:0000256" key="7">
    <source>
        <dbReference type="ARBA" id="ARBA00022960"/>
    </source>
</evidence>
<dbReference type="Gene3D" id="3.90.190.20">
    <property type="entry name" value="Mur ligase, C-terminal domain"/>
    <property type="match status" value="2"/>
</dbReference>
<comment type="function">
    <text evidence="11 13">Involved in cell wall formation. Catalyzes the final step in the synthesis of UDP-N-acetylmuramoyl-pentapeptide, the precursor of murein.</text>
</comment>
<evidence type="ECO:0000313" key="19">
    <source>
        <dbReference type="Proteomes" id="UP001500483"/>
    </source>
</evidence>
<comment type="catalytic activity">
    <reaction evidence="11 13">
        <text>D-alanyl-D-alanine + UDP-N-acetyl-alpha-D-muramoyl-L-alanyl-gamma-D-glutamyl-meso-2,6-diaminopimelate + ATP = UDP-N-acetyl-alpha-D-muramoyl-L-alanyl-gamma-D-glutamyl-meso-2,6-diaminopimeloyl-D-alanyl-D-alanine + ADP + phosphate + H(+)</text>
        <dbReference type="Rhea" id="RHEA:28374"/>
        <dbReference type="ChEBI" id="CHEBI:15378"/>
        <dbReference type="ChEBI" id="CHEBI:30616"/>
        <dbReference type="ChEBI" id="CHEBI:43474"/>
        <dbReference type="ChEBI" id="CHEBI:57822"/>
        <dbReference type="ChEBI" id="CHEBI:61386"/>
        <dbReference type="ChEBI" id="CHEBI:83905"/>
        <dbReference type="ChEBI" id="CHEBI:456216"/>
        <dbReference type="EC" id="6.3.2.10"/>
    </reaction>
</comment>
<dbReference type="InterPro" id="IPR004101">
    <property type="entry name" value="Mur_ligase_C"/>
</dbReference>
<comment type="pathway">
    <text evidence="11 12">Cell wall biogenesis; peptidoglycan biosynthesis.</text>
</comment>
<dbReference type="InterPro" id="IPR036565">
    <property type="entry name" value="Mur-like_cat_sf"/>
</dbReference>
<dbReference type="HAMAP" id="MF_02019">
    <property type="entry name" value="MurF"/>
    <property type="match status" value="1"/>
</dbReference>
<dbReference type="Proteomes" id="UP001500483">
    <property type="component" value="Unassembled WGS sequence"/>
</dbReference>
<evidence type="ECO:0000256" key="12">
    <source>
        <dbReference type="RuleBase" id="RU004135"/>
    </source>
</evidence>
<dbReference type="InterPro" id="IPR005863">
    <property type="entry name" value="UDP-N-AcMur_synth"/>
</dbReference>
<dbReference type="InterPro" id="IPR013221">
    <property type="entry name" value="Mur_ligase_cen"/>
</dbReference>
<evidence type="ECO:0000259" key="17">
    <source>
        <dbReference type="Pfam" id="PF08245"/>
    </source>
</evidence>
<dbReference type="NCBIfam" id="TIGR01085">
    <property type="entry name" value="murE"/>
    <property type="match status" value="1"/>
</dbReference>
<evidence type="ECO:0000313" key="18">
    <source>
        <dbReference type="EMBL" id="GAA3366403.1"/>
    </source>
</evidence>
<name>A0ABP6S2Q6_9PSEU</name>
<dbReference type="SUPFAM" id="SSF63418">
    <property type="entry name" value="MurE/MurF N-terminal domain"/>
    <property type="match status" value="1"/>
</dbReference>
<evidence type="ECO:0000256" key="9">
    <source>
        <dbReference type="ARBA" id="ARBA00023306"/>
    </source>
</evidence>
<keyword evidence="8 11" id="KW-0573">Peptidoglycan synthesis</keyword>
<evidence type="ECO:0000256" key="11">
    <source>
        <dbReference type="HAMAP-Rule" id="MF_02019"/>
    </source>
</evidence>
<dbReference type="Pfam" id="PF08245">
    <property type="entry name" value="Mur_ligase_M"/>
    <property type="match status" value="2"/>
</dbReference>
<dbReference type="InterPro" id="IPR051046">
    <property type="entry name" value="MurCDEF_CellWall_CoF430Synth"/>
</dbReference>
<dbReference type="NCBIfam" id="TIGR01143">
    <property type="entry name" value="murF"/>
    <property type="match status" value="1"/>
</dbReference>
<feature type="region of interest" description="Disordered" evidence="14">
    <location>
        <begin position="259"/>
        <end position="281"/>
    </location>
</feature>
<protein>
    <recommendedName>
        <fullName evidence="11 13">UDP-N-acetylmuramoyl-tripeptide--D-alanyl-D-alanine ligase</fullName>
        <ecNumber evidence="11 13">6.3.2.10</ecNumber>
    </recommendedName>
    <alternativeName>
        <fullName evidence="11">D-alanyl-D-alanine-adding enzyme</fullName>
    </alternativeName>
</protein>
<keyword evidence="3 11" id="KW-0436">Ligase</keyword>
<keyword evidence="7 11" id="KW-0133">Cell shape</keyword>
<accession>A0ABP6S2Q6</accession>
<dbReference type="PANTHER" id="PTHR43024:SF1">
    <property type="entry name" value="UDP-N-ACETYLMURAMOYL-TRIPEPTIDE--D-ALANYL-D-ALANINE LIGASE"/>
    <property type="match status" value="1"/>
</dbReference>
<keyword evidence="6 11" id="KW-0067">ATP-binding</keyword>
<dbReference type="SUPFAM" id="SSF53244">
    <property type="entry name" value="MurD-like peptide ligases, peptide-binding domain"/>
    <property type="match status" value="2"/>
</dbReference>
<comment type="caution">
    <text evidence="18">The sequence shown here is derived from an EMBL/GenBank/DDBJ whole genome shotgun (WGS) entry which is preliminary data.</text>
</comment>
<evidence type="ECO:0000256" key="3">
    <source>
        <dbReference type="ARBA" id="ARBA00022598"/>
    </source>
</evidence>
<keyword evidence="19" id="KW-1185">Reference proteome</keyword>
<dbReference type="PANTHER" id="PTHR43024">
    <property type="entry name" value="UDP-N-ACETYLMURAMOYL-TRIPEPTIDE--D-ALANYL-D-ALANINE LIGASE"/>
    <property type="match status" value="1"/>
</dbReference>
<dbReference type="EC" id="6.3.2.10" evidence="11 13"/>
<keyword evidence="2 11" id="KW-0963">Cytoplasm</keyword>
<feature type="domain" description="Mur ligase N-terminal catalytic" evidence="15">
    <location>
        <begin position="386"/>
        <end position="473"/>
    </location>
</feature>
<dbReference type="EMBL" id="BAAAYK010000039">
    <property type="protein sequence ID" value="GAA3366403.1"/>
    <property type="molecule type" value="Genomic_DNA"/>
</dbReference>
<evidence type="ECO:0000256" key="4">
    <source>
        <dbReference type="ARBA" id="ARBA00022618"/>
    </source>
</evidence>
<keyword evidence="5 11" id="KW-0547">Nucleotide-binding</keyword>
<feature type="binding site" evidence="11">
    <location>
        <begin position="492"/>
        <end position="498"/>
    </location>
    <ligand>
        <name>ATP</name>
        <dbReference type="ChEBI" id="CHEBI:30616"/>
    </ligand>
</feature>
<evidence type="ECO:0000256" key="14">
    <source>
        <dbReference type="SAM" id="MobiDB-lite"/>
    </source>
</evidence>
<feature type="domain" description="Mur ligase C-terminal" evidence="16">
    <location>
        <begin position="703"/>
        <end position="831"/>
    </location>
</feature>
<evidence type="ECO:0000256" key="8">
    <source>
        <dbReference type="ARBA" id="ARBA00022984"/>
    </source>
</evidence>
<proteinExistence type="inferred from homology"/>
<dbReference type="Gene3D" id="3.40.1190.10">
    <property type="entry name" value="Mur-like, catalytic domain"/>
    <property type="match status" value="2"/>
</dbReference>
<sequence length="860" mass="89420">MVEHGVTHVPMEVSSHALALGRVGGTRFAVGAFTNLSQDHLDFHRDLEDYFQAKALLFDGRSEREVVCVDGEWGRRLVTEDTITASTTGDASWTATDVETFPTGEQRFRAHGPDRTLDVRLRLPGPFNIANALLAAGVLTAAGIPADAIERGLAEVDVPGRMERVALGQDFTAVVDYSHKPGAVSAVLDAARAQVINGGGRVLVVLGCGGDRDVAKRPLMGEAAARRSDLLVVTDDNPRSENAADIRAAMLAGALEVPRPNAARSSKRATGAKPSPKRVHRARAGDVVVIAGKGHETGQEVAGVVHPFSDRDEVAAALRRRLDTGSARIGDGSGGNAEHGGTRAPGRWPGRQRGGKVIRLSLADIAEAVGGRLHHADGTEVVTGSVEFDSRKIGPGGLFVAVPGERVDGHDFAARAVADGAAGVLAAREVPTADGPIPTVIVPELSEHHPSRAMALAGDVDGSGAAVLAALARLARAVVDRLPELAVIGVTGSSGKTSTKDLIAQVLEPAGPTVAPPGSFNNELGHPWTALRADEHTRHLVLELSARGRGHIAALCEVAPPRIGAVLNVGSAHLGEFGSQEAVAQTKGELVEALPAAADGGVAVLNADDPLVAAMAERTRARVVRVGQSPAADVRAEDIELDEQARAEFTLVTATGSARVKLPLHGEHHVGNALTAAAIAVELGASVEEAAARLGSVRRVSARRMEVTETPGGVTVINDAYNANPESVRAALKTLASMTRGKPGRAWAVLGVMGELGDAEVAAHDEIGRLAVRLNIDRLVVVGDQARAMHQGASLEGSWGEESVLVPDVDAAVALLRDELRPGDVVLAKASKVAALWRVAEQLTEQVTDRSATERAGGQA</sequence>
<feature type="region of interest" description="Disordered" evidence="14">
    <location>
        <begin position="325"/>
        <end position="353"/>
    </location>
</feature>
<feature type="domain" description="Mur ligase C-terminal" evidence="16">
    <location>
        <begin position="160"/>
        <end position="294"/>
    </location>
</feature>
<evidence type="ECO:0000256" key="10">
    <source>
        <dbReference type="ARBA" id="ARBA00023316"/>
    </source>
</evidence>
<dbReference type="InterPro" id="IPR005761">
    <property type="entry name" value="UDP-N-AcMur-Glu-dNH2Pim_ligase"/>
</dbReference>
<keyword evidence="4 11" id="KW-0132">Cell division</keyword>
<reference evidence="19" key="1">
    <citation type="journal article" date="2019" name="Int. J. Syst. Evol. Microbiol.">
        <title>The Global Catalogue of Microorganisms (GCM) 10K type strain sequencing project: providing services to taxonomists for standard genome sequencing and annotation.</title>
        <authorList>
            <consortium name="The Broad Institute Genomics Platform"/>
            <consortium name="The Broad Institute Genome Sequencing Center for Infectious Disease"/>
            <person name="Wu L."/>
            <person name="Ma J."/>
        </authorList>
    </citation>
    <scope>NUCLEOTIDE SEQUENCE [LARGE SCALE GENOMIC DNA]</scope>
    <source>
        <strain evidence="19">JCM 9687</strain>
    </source>
</reference>
<comment type="similarity">
    <text evidence="11">Belongs to the MurCDEF family. MurF subfamily.</text>
</comment>
<evidence type="ECO:0000256" key="6">
    <source>
        <dbReference type="ARBA" id="ARBA00022840"/>
    </source>
</evidence>
<dbReference type="InterPro" id="IPR036615">
    <property type="entry name" value="Mur_ligase_C_dom_sf"/>
</dbReference>
<dbReference type="Pfam" id="PF02875">
    <property type="entry name" value="Mur_ligase_C"/>
    <property type="match status" value="2"/>
</dbReference>
<dbReference type="InterPro" id="IPR035911">
    <property type="entry name" value="MurE/MurF_N"/>
</dbReference>
<feature type="domain" description="Mur ligase central" evidence="17">
    <location>
        <begin position="1"/>
        <end position="138"/>
    </location>
</feature>